<comment type="caution">
    <text evidence="2">The sequence shown here is derived from an EMBL/GenBank/DDBJ whole genome shotgun (WGS) entry which is preliminary data.</text>
</comment>
<dbReference type="Pfam" id="PF14240">
    <property type="entry name" value="YHYH"/>
    <property type="match status" value="1"/>
</dbReference>
<proteinExistence type="predicted"/>
<protein>
    <submittedName>
        <fullName evidence="2">YHYH protein</fullName>
    </submittedName>
</protein>
<name>A0A4P9VIA5_9GAMM</name>
<organism evidence="2 3">
    <name type="scientific">Zooshikella ganghwensis</name>
    <dbReference type="NCBI Taxonomy" id="202772"/>
    <lineage>
        <taxon>Bacteria</taxon>
        <taxon>Pseudomonadati</taxon>
        <taxon>Pseudomonadota</taxon>
        <taxon>Gammaproteobacteria</taxon>
        <taxon>Oceanospirillales</taxon>
        <taxon>Zooshikellaceae</taxon>
        <taxon>Zooshikella</taxon>
    </lineage>
</organism>
<evidence type="ECO:0000313" key="2">
    <source>
        <dbReference type="EMBL" id="RDH42945.1"/>
    </source>
</evidence>
<accession>A0A4P9VIA5</accession>
<dbReference type="InterPro" id="IPR025924">
    <property type="entry name" value="YHYH_dom"/>
</dbReference>
<sequence>MKIIMLKSLFKIELTLIIFIILPNLCYSKHEYMTSNFMSPHDFHYIASLISFDFKECTLETNKTATCIELIFMSSPLPEGPYCPKSIDQTGGIYDYDGASSPGLQPINRKLLMAMEADGFDIVDNHGRVRIAHPDDVVHQKNRTKKYCLEADADYSLKLKYLIPARPMLREEPSPIDNVLSLVGVSVYGVPINGPAPSIVNGPKMPDGSQGPVGDLPAVDPCGGHQDPSGYYHFHMFPETINNVLLTHKIHDVRCLYVPQTANRLIGFAMDGYPIYASLDVNGQEPTDLDQCRGHMGITKDFPFKVYHYHASSTQSPNTLPCLSGVQADNPLSVE</sequence>
<keyword evidence="3" id="KW-1185">Reference proteome</keyword>
<evidence type="ECO:0000313" key="3">
    <source>
        <dbReference type="Proteomes" id="UP000257039"/>
    </source>
</evidence>
<gene>
    <name evidence="2" type="ORF">B9G39_05470</name>
</gene>
<reference evidence="2 3" key="1">
    <citation type="submission" date="2017-04" db="EMBL/GenBank/DDBJ databases">
        <title>Draft genome sequence of Zooshikella ganghwensis VG4 isolated from Red Sea sediments.</title>
        <authorList>
            <person name="Rehman Z."/>
            <person name="Alam I."/>
            <person name="Kamau A."/>
            <person name="Bajic V."/>
            <person name="Leiknes T."/>
        </authorList>
    </citation>
    <scope>NUCLEOTIDE SEQUENCE [LARGE SCALE GENOMIC DNA]</scope>
    <source>
        <strain evidence="2 3">VG4</strain>
    </source>
</reference>
<feature type="domain" description="YHYH" evidence="1">
    <location>
        <begin position="161"/>
        <end position="279"/>
    </location>
</feature>
<dbReference type="EMBL" id="NDXW01000001">
    <property type="protein sequence ID" value="RDH42945.1"/>
    <property type="molecule type" value="Genomic_DNA"/>
</dbReference>
<dbReference type="Proteomes" id="UP000257039">
    <property type="component" value="Unassembled WGS sequence"/>
</dbReference>
<evidence type="ECO:0000259" key="1">
    <source>
        <dbReference type="Pfam" id="PF14240"/>
    </source>
</evidence>
<dbReference type="AlphaFoldDB" id="A0A4P9VIA5"/>